<evidence type="ECO:0000259" key="1">
    <source>
        <dbReference type="PROSITE" id="PS50835"/>
    </source>
</evidence>
<evidence type="ECO:0000313" key="2">
    <source>
        <dbReference type="EMBL" id="EAT47865.1"/>
    </source>
</evidence>
<dbReference type="Pfam" id="PF07679">
    <property type="entry name" value="I-set"/>
    <property type="match status" value="1"/>
</dbReference>
<gene>
    <name evidence="2" type="ORF">AaeL_AAEL001025</name>
</gene>
<protein>
    <submittedName>
        <fullName evidence="2">AAEL001025-PA</fullName>
    </submittedName>
</protein>
<proteinExistence type="predicted"/>
<dbReference type="STRING" id="7159.Q17MH3"/>
<dbReference type="SMART" id="SM00409">
    <property type="entry name" value="IG"/>
    <property type="match status" value="1"/>
</dbReference>
<dbReference type="Gene3D" id="2.60.40.10">
    <property type="entry name" value="Immunoglobulins"/>
    <property type="match status" value="1"/>
</dbReference>
<dbReference type="PANTHER" id="PTHR23279:SF36">
    <property type="entry name" value="DEFECTIVE PROBOSCIS EXTENSION RESPONSE 9, ISOFORM A"/>
    <property type="match status" value="1"/>
</dbReference>
<dbReference type="eggNOG" id="KOG3510">
    <property type="taxonomic scope" value="Eukaryota"/>
</dbReference>
<accession>Q17MH3</accession>
<name>Q17MH3_AEDAE</name>
<dbReference type="GO" id="GO:0050808">
    <property type="term" value="P:synapse organization"/>
    <property type="evidence" value="ECO:0007669"/>
    <property type="project" value="TreeGrafter"/>
</dbReference>
<reference evidence="2" key="3">
    <citation type="submission" date="2012-09" db="EMBL/GenBank/DDBJ databases">
        <authorList>
            <consortium name="VectorBase"/>
        </authorList>
    </citation>
    <scope>NUCLEOTIDE SEQUENCE</scope>
    <source>
        <strain evidence="2">Liverpool</strain>
    </source>
</reference>
<dbReference type="InterPro" id="IPR036179">
    <property type="entry name" value="Ig-like_dom_sf"/>
</dbReference>
<dbReference type="InterPro" id="IPR037448">
    <property type="entry name" value="Zig-8"/>
</dbReference>
<reference evidence="2" key="2">
    <citation type="journal article" date="2007" name="Science">
        <title>Genome sequence of Aedes aegypti, a major arbovirus vector.</title>
        <authorList>
            <person name="Nene V."/>
            <person name="Wortman J.R."/>
            <person name="Lawson D."/>
            <person name="Haas B."/>
            <person name="Kodira C."/>
            <person name="Tu Z.J."/>
            <person name="Loftus B."/>
            <person name="Xi Z."/>
            <person name="Megy K."/>
            <person name="Grabherr M."/>
            <person name="Ren Q."/>
            <person name="Zdobnov E.M."/>
            <person name="Lobo N.F."/>
            <person name="Campbell K.S."/>
            <person name="Brown S.E."/>
            <person name="Bonaldo M.F."/>
            <person name="Zhu J."/>
            <person name="Sinkins S.P."/>
            <person name="Hogenkamp D.G."/>
            <person name="Amedeo P."/>
            <person name="Arensburger P."/>
            <person name="Atkinson P.W."/>
            <person name="Bidwell S."/>
            <person name="Biedler J."/>
            <person name="Birney E."/>
            <person name="Bruggner R.V."/>
            <person name="Costas J."/>
            <person name="Coy M.R."/>
            <person name="Crabtree J."/>
            <person name="Crawford M."/>
            <person name="Debruyn B."/>
            <person name="Decaprio D."/>
            <person name="Eiglmeier K."/>
            <person name="Eisenstadt E."/>
            <person name="El-Dorry H."/>
            <person name="Gelbart W.M."/>
            <person name="Gomes S.L."/>
            <person name="Hammond M."/>
            <person name="Hannick L.I."/>
            <person name="Hogan J.R."/>
            <person name="Holmes M.H."/>
            <person name="Jaffe D."/>
            <person name="Johnston J.S."/>
            <person name="Kennedy R.C."/>
            <person name="Koo H."/>
            <person name="Kravitz S."/>
            <person name="Kriventseva E.V."/>
            <person name="Kulp D."/>
            <person name="Labutti K."/>
            <person name="Lee E."/>
            <person name="Li S."/>
            <person name="Lovin D.D."/>
            <person name="Mao C."/>
            <person name="Mauceli E."/>
            <person name="Menck C.F."/>
            <person name="Miller J.R."/>
            <person name="Montgomery P."/>
            <person name="Mori A."/>
            <person name="Nascimento A.L."/>
            <person name="Naveira H.F."/>
            <person name="Nusbaum C."/>
            <person name="O'leary S."/>
            <person name="Orvis J."/>
            <person name="Pertea M."/>
            <person name="Quesneville H."/>
            <person name="Reidenbach K.R."/>
            <person name="Rogers Y.H."/>
            <person name="Roth C.W."/>
            <person name="Schneider J.R."/>
            <person name="Schatz M."/>
            <person name="Shumway M."/>
            <person name="Stanke M."/>
            <person name="Stinson E.O."/>
            <person name="Tubio J.M."/>
            <person name="Vanzee J.P."/>
            <person name="Verjovski-Almeida S."/>
            <person name="Werner D."/>
            <person name="White O."/>
            <person name="Wyder S."/>
            <person name="Zeng Q."/>
            <person name="Zhao Q."/>
            <person name="Zhao Y."/>
            <person name="Hill C.A."/>
            <person name="Raikhel A.S."/>
            <person name="Soares M.B."/>
            <person name="Knudson D.L."/>
            <person name="Lee N.H."/>
            <person name="Galagan J."/>
            <person name="Salzberg S.L."/>
            <person name="Paulsen I.T."/>
            <person name="Dimopoulos G."/>
            <person name="Collins F.H."/>
            <person name="Birren B."/>
            <person name="Fraser-Liggett C.M."/>
            <person name="Severson D.W."/>
        </authorList>
    </citation>
    <scope>NUCLEOTIDE SEQUENCE [LARGE SCALE GENOMIC DNA]</scope>
    <source>
        <strain evidence="2">Liverpool</strain>
    </source>
</reference>
<sequence>MLDHKKCEAASQILNKAEPLFITRSEAFKFAVGDTIALPCEVSSPGSYMLAWKRGIAILTAGSTKVTPDPRVRLVNGYTLQILDASQQDAGDYICQMATMNPREITHHVEILAYNK</sequence>
<dbReference type="EMBL" id="CH477206">
    <property type="protein sequence ID" value="EAT47865.1"/>
    <property type="molecule type" value="Genomic_DNA"/>
</dbReference>
<dbReference type="PaxDb" id="7159-AAEL001025-PA"/>
<dbReference type="PhylomeDB" id="Q17MH3"/>
<organism evidence="2 3">
    <name type="scientific">Aedes aegypti</name>
    <name type="common">Yellowfever mosquito</name>
    <name type="synonym">Culex aegypti</name>
    <dbReference type="NCBI Taxonomy" id="7159"/>
    <lineage>
        <taxon>Eukaryota</taxon>
        <taxon>Metazoa</taxon>
        <taxon>Ecdysozoa</taxon>
        <taxon>Arthropoda</taxon>
        <taxon>Hexapoda</taxon>
        <taxon>Insecta</taxon>
        <taxon>Pterygota</taxon>
        <taxon>Neoptera</taxon>
        <taxon>Endopterygota</taxon>
        <taxon>Diptera</taxon>
        <taxon>Nematocera</taxon>
        <taxon>Culicoidea</taxon>
        <taxon>Culicidae</taxon>
        <taxon>Culicinae</taxon>
        <taxon>Aedini</taxon>
        <taxon>Aedes</taxon>
        <taxon>Stegomyia</taxon>
    </lineage>
</organism>
<dbReference type="GO" id="GO:0032589">
    <property type="term" value="C:neuron projection membrane"/>
    <property type="evidence" value="ECO:0007669"/>
    <property type="project" value="TreeGrafter"/>
</dbReference>
<dbReference type="PROSITE" id="PS50835">
    <property type="entry name" value="IG_LIKE"/>
    <property type="match status" value="1"/>
</dbReference>
<evidence type="ECO:0000313" key="3">
    <source>
        <dbReference type="Proteomes" id="UP000682892"/>
    </source>
</evidence>
<dbReference type="InterPro" id="IPR013098">
    <property type="entry name" value="Ig_I-set"/>
</dbReference>
<dbReference type="CDD" id="cd00096">
    <property type="entry name" value="Ig"/>
    <property type="match status" value="1"/>
</dbReference>
<dbReference type="InterPro" id="IPR003599">
    <property type="entry name" value="Ig_sub"/>
</dbReference>
<dbReference type="InterPro" id="IPR007110">
    <property type="entry name" value="Ig-like_dom"/>
</dbReference>
<dbReference type="OMA" id="HVEILAY"/>
<feature type="domain" description="Ig-like" evidence="1">
    <location>
        <begin position="19"/>
        <end position="106"/>
    </location>
</feature>
<reference evidence="2" key="1">
    <citation type="submission" date="2005-10" db="EMBL/GenBank/DDBJ databases">
        <authorList>
            <person name="Loftus B.J."/>
            <person name="Nene V.M."/>
            <person name="Hannick L.I."/>
            <person name="Bidwell S."/>
            <person name="Haas B."/>
            <person name="Amedeo P."/>
            <person name="Orvis J."/>
            <person name="Wortman J.R."/>
            <person name="White O.R."/>
            <person name="Salzberg S."/>
            <person name="Shumway M."/>
            <person name="Koo H."/>
            <person name="Zhao Y."/>
            <person name="Holmes M."/>
            <person name="Miller J."/>
            <person name="Schatz M."/>
            <person name="Pop M."/>
            <person name="Pai G."/>
            <person name="Utterback T."/>
            <person name="Rogers Y.-H."/>
            <person name="Kravitz S."/>
            <person name="Fraser C.M."/>
        </authorList>
    </citation>
    <scope>NUCLEOTIDE SEQUENCE</scope>
    <source>
        <strain evidence="2">Liverpool</strain>
    </source>
</reference>
<dbReference type="Proteomes" id="UP000682892">
    <property type="component" value="Chromosome 3"/>
</dbReference>
<dbReference type="HOGENOM" id="CLU_179540_0_0_1"/>
<dbReference type="InterPro" id="IPR013783">
    <property type="entry name" value="Ig-like_fold"/>
</dbReference>
<dbReference type="SUPFAM" id="SSF48726">
    <property type="entry name" value="Immunoglobulin"/>
    <property type="match status" value="1"/>
</dbReference>
<dbReference type="PANTHER" id="PTHR23279">
    <property type="entry name" value="DEFECTIVE PROBOSCIS EXTENSION RESPONSE DPR -RELATED"/>
    <property type="match status" value="1"/>
</dbReference>
<dbReference type="VEuPathDB" id="VectorBase:AAEL019573"/>
<dbReference type="AlphaFoldDB" id="Q17MH3"/>